<feature type="domain" description="RMI1 N-terminal" evidence="2">
    <location>
        <begin position="127"/>
        <end position="187"/>
    </location>
</feature>
<dbReference type="InterPro" id="IPR040807">
    <property type="entry name" value="DUF5522"/>
</dbReference>
<evidence type="ECO:0000256" key="1">
    <source>
        <dbReference type="SAM" id="MobiDB-lite"/>
    </source>
</evidence>
<dbReference type="Pfam" id="PF17653">
    <property type="entry name" value="DUF5522"/>
    <property type="match status" value="1"/>
</dbReference>
<gene>
    <name evidence="3" type="ORF">LPJ53_006425</name>
</gene>
<feature type="region of interest" description="Disordered" evidence="1">
    <location>
        <begin position="69"/>
        <end position="111"/>
    </location>
</feature>
<dbReference type="InterPro" id="IPR049363">
    <property type="entry name" value="RMI1_N"/>
</dbReference>
<name>A0A9W7XTW0_9FUNG</name>
<protein>
    <recommendedName>
        <fullName evidence="2">RMI1 N-terminal domain-containing protein</fullName>
    </recommendedName>
</protein>
<reference evidence="3" key="1">
    <citation type="submission" date="2022-07" db="EMBL/GenBank/DDBJ databases">
        <title>Phylogenomic reconstructions and comparative analyses of Kickxellomycotina fungi.</title>
        <authorList>
            <person name="Reynolds N.K."/>
            <person name="Stajich J.E."/>
            <person name="Barry K."/>
            <person name="Grigoriev I.V."/>
            <person name="Crous P."/>
            <person name="Smith M.E."/>
        </authorList>
    </citation>
    <scope>NUCLEOTIDE SEQUENCE</scope>
    <source>
        <strain evidence="3">NBRC 32514</strain>
    </source>
</reference>
<sequence>MSKNSTGDMEDVPWRAVHRKALDKGEMSYIDPATGYTAFTELSHLDRGYCCGNTCRHCPYSYENVGHPERIKEQARARRQEKKDARDRKRQQTTQDGKDEEEEESTDIATATEGKKMIDRAAVIAALKSRYGVRLRDRWLDACAAHLDATLPQQQQQQQPGHTAPLHVEAQVRLVLEQLLHSEISDSCVPVLATGGGSGPSVLPQDGARDVLLQIQEIVDVGVS</sequence>
<dbReference type="OrthoDB" id="274765at2759"/>
<dbReference type="Pfam" id="PF21000">
    <property type="entry name" value="RMI1_N_N"/>
    <property type="match status" value="1"/>
</dbReference>
<evidence type="ECO:0000259" key="2">
    <source>
        <dbReference type="Pfam" id="PF21000"/>
    </source>
</evidence>
<dbReference type="EMBL" id="JANBOJ010000776">
    <property type="protein sequence ID" value="KAJ1718608.1"/>
    <property type="molecule type" value="Genomic_DNA"/>
</dbReference>
<feature type="compositionally biased region" description="Basic and acidic residues" evidence="1">
    <location>
        <begin position="69"/>
        <end position="87"/>
    </location>
</feature>
<proteinExistence type="predicted"/>
<dbReference type="Proteomes" id="UP001149813">
    <property type="component" value="Unassembled WGS sequence"/>
</dbReference>
<dbReference type="AlphaFoldDB" id="A0A9W7XTW0"/>
<evidence type="ECO:0000313" key="3">
    <source>
        <dbReference type="EMBL" id="KAJ1718608.1"/>
    </source>
</evidence>
<feature type="non-terminal residue" evidence="3">
    <location>
        <position position="224"/>
    </location>
</feature>
<accession>A0A9W7XTW0</accession>
<evidence type="ECO:0000313" key="4">
    <source>
        <dbReference type="Proteomes" id="UP001149813"/>
    </source>
</evidence>
<dbReference type="PANTHER" id="PTHR21037">
    <property type="entry name" value="39S RIBOSOMAL PROTEIN L14, MITOCHONDRIAL"/>
    <property type="match status" value="1"/>
</dbReference>
<comment type="caution">
    <text evidence="3">The sequence shown here is derived from an EMBL/GenBank/DDBJ whole genome shotgun (WGS) entry which is preliminary data.</text>
</comment>
<organism evidence="3 4">
    <name type="scientific">Coemansia erecta</name>
    <dbReference type="NCBI Taxonomy" id="147472"/>
    <lineage>
        <taxon>Eukaryota</taxon>
        <taxon>Fungi</taxon>
        <taxon>Fungi incertae sedis</taxon>
        <taxon>Zoopagomycota</taxon>
        <taxon>Kickxellomycotina</taxon>
        <taxon>Kickxellomycetes</taxon>
        <taxon>Kickxellales</taxon>
        <taxon>Kickxellaceae</taxon>
        <taxon>Coemansia</taxon>
    </lineage>
</organism>
<keyword evidence="4" id="KW-1185">Reference proteome</keyword>
<dbReference type="PANTHER" id="PTHR21037:SF2">
    <property type="entry name" value="SIMILAR TO NOVEL PROTEIN"/>
    <property type="match status" value="1"/>
</dbReference>